<name>A0A812JIQ1_9DINO</name>
<dbReference type="AlphaFoldDB" id="A0A812JIQ1"/>
<dbReference type="NCBIfam" id="TIGR00639">
    <property type="entry name" value="PurN"/>
    <property type="match status" value="1"/>
</dbReference>
<dbReference type="PANTHER" id="PTHR43369">
    <property type="entry name" value="PHOSPHORIBOSYLGLYCINAMIDE FORMYLTRANSFERASE"/>
    <property type="match status" value="1"/>
</dbReference>
<feature type="domain" description="Formyl transferase N-terminal" evidence="9">
    <location>
        <begin position="68"/>
        <end position="250"/>
    </location>
</feature>
<dbReference type="PROSITE" id="PS00373">
    <property type="entry name" value="GART"/>
    <property type="match status" value="1"/>
</dbReference>
<evidence type="ECO:0000256" key="3">
    <source>
        <dbReference type="ARBA" id="ARBA00022679"/>
    </source>
</evidence>
<dbReference type="GO" id="GO:0005737">
    <property type="term" value="C:cytoplasm"/>
    <property type="evidence" value="ECO:0007669"/>
    <property type="project" value="TreeGrafter"/>
</dbReference>
<comment type="pathway">
    <text evidence="1">Purine metabolism; IMP biosynthesis via de novo pathway; N(2)-formyl-N(1)-(5-phospho-D-ribosyl)glycinamide from N(1)-(5-phospho-D-ribosyl)glycinamide (10-formyl THF route): step 1/1.</text>
</comment>
<evidence type="ECO:0000256" key="8">
    <source>
        <dbReference type="ARBA" id="ARBA00047664"/>
    </source>
</evidence>
<dbReference type="FunFam" id="3.40.50.170:FF:000013">
    <property type="entry name" value="Phosphoribosylamine-glycine ligase"/>
    <property type="match status" value="1"/>
</dbReference>
<proteinExistence type="inferred from homology"/>
<evidence type="ECO:0000313" key="11">
    <source>
        <dbReference type="Proteomes" id="UP000601435"/>
    </source>
</evidence>
<dbReference type="InterPro" id="IPR001555">
    <property type="entry name" value="GART_AS"/>
</dbReference>
<comment type="catalytic activity">
    <reaction evidence="8">
        <text>N(1)-(5-phospho-beta-D-ribosyl)glycinamide + (6R)-10-formyltetrahydrofolate = N(2)-formyl-N(1)-(5-phospho-beta-D-ribosyl)glycinamide + (6S)-5,6,7,8-tetrahydrofolate + H(+)</text>
        <dbReference type="Rhea" id="RHEA:15053"/>
        <dbReference type="ChEBI" id="CHEBI:15378"/>
        <dbReference type="ChEBI" id="CHEBI:57453"/>
        <dbReference type="ChEBI" id="CHEBI:143788"/>
        <dbReference type="ChEBI" id="CHEBI:147286"/>
        <dbReference type="ChEBI" id="CHEBI:195366"/>
        <dbReference type="EC" id="2.1.2.2"/>
    </reaction>
</comment>
<dbReference type="InterPro" id="IPR004607">
    <property type="entry name" value="GART"/>
</dbReference>
<sequence>MSWQGAAKVQDADAGVSLRLTFALLCAKCRSLLDTQVSNQLNLLKAEVRRLRSKAVCFAPMAESAPLRIGLIGSTRGSSSQLTFDSIKSGELNAKIVVVISNKGDAGILERGRTEGVKAVHVPCKKGTPRAEYDATVTAALREEGVELVMLCGFMRIVSPEFCREWEGRCINIHPSLLPKHAGGMDLEVHKAVIDAKETESGCTVHLVTEEVDGGPVVVQRKVVVEPGDTPETLKAKVQAQEGPAFIDAIKARGKHCLPVRGGNPERRLFKRTSVCGNCGREIPTANLVSHSNNYRCPACDEVIAVRDKESHVEQWTDGARLLDAVGRRDAAMIQCMAAHGIDFCSAAHPETQDSVLHAAAGLGDVELISFFMGYGVEAGGAAMTLN</sequence>
<evidence type="ECO:0000259" key="9">
    <source>
        <dbReference type="Pfam" id="PF00551"/>
    </source>
</evidence>
<evidence type="ECO:0000256" key="2">
    <source>
        <dbReference type="ARBA" id="ARBA00012254"/>
    </source>
</evidence>
<dbReference type="EMBL" id="CAJNJA010006411">
    <property type="protein sequence ID" value="CAE7209945.1"/>
    <property type="molecule type" value="Genomic_DNA"/>
</dbReference>
<dbReference type="PANTHER" id="PTHR43369:SF2">
    <property type="entry name" value="PHOSPHORIBOSYLGLYCINAMIDE FORMYLTRANSFERASE"/>
    <property type="match status" value="1"/>
</dbReference>
<keyword evidence="11" id="KW-1185">Reference proteome</keyword>
<evidence type="ECO:0000256" key="6">
    <source>
        <dbReference type="ARBA" id="ARBA00041324"/>
    </source>
</evidence>
<keyword evidence="4" id="KW-0658">Purine biosynthesis</keyword>
<comment type="caution">
    <text evidence="10">The sequence shown here is derived from an EMBL/GenBank/DDBJ whole genome shotgun (WGS) entry which is preliminary data.</text>
</comment>
<accession>A0A812JIQ1</accession>
<organism evidence="10 11">
    <name type="scientific">Symbiodinium necroappetens</name>
    <dbReference type="NCBI Taxonomy" id="1628268"/>
    <lineage>
        <taxon>Eukaryota</taxon>
        <taxon>Sar</taxon>
        <taxon>Alveolata</taxon>
        <taxon>Dinophyceae</taxon>
        <taxon>Suessiales</taxon>
        <taxon>Symbiodiniaceae</taxon>
        <taxon>Symbiodinium</taxon>
    </lineage>
</organism>
<dbReference type="InterPro" id="IPR002376">
    <property type="entry name" value="Formyl_transf_N"/>
</dbReference>
<protein>
    <recommendedName>
        <fullName evidence="2">phosphoribosylglycinamide formyltransferase 1</fullName>
        <ecNumber evidence="2">2.1.2.2</ecNumber>
    </recommendedName>
    <alternativeName>
        <fullName evidence="7">5'-phosphoribosylglycinamide transformylase</fullName>
    </alternativeName>
    <alternativeName>
        <fullName evidence="6">GAR transformylase</fullName>
    </alternativeName>
</protein>
<evidence type="ECO:0000256" key="5">
    <source>
        <dbReference type="ARBA" id="ARBA00038440"/>
    </source>
</evidence>
<evidence type="ECO:0000256" key="4">
    <source>
        <dbReference type="ARBA" id="ARBA00022755"/>
    </source>
</evidence>
<dbReference type="OrthoDB" id="426293at2759"/>
<dbReference type="InterPro" id="IPR036477">
    <property type="entry name" value="Formyl_transf_N_sf"/>
</dbReference>
<evidence type="ECO:0000256" key="1">
    <source>
        <dbReference type="ARBA" id="ARBA00005054"/>
    </source>
</evidence>
<dbReference type="SUPFAM" id="SSF53328">
    <property type="entry name" value="Formyltransferase"/>
    <property type="match status" value="1"/>
</dbReference>
<dbReference type="Proteomes" id="UP000601435">
    <property type="component" value="Unassembled WGS sequence"/>
</dbReference>
<evidence type="ECO:0000256" key="7">
    <source>
        <dbReference type="ARBA" id="ARBA00041682"/>
    </source>
</evidence>
<reference evidence="10" key="1">
    <citation type="submission" date="2021-02" db="EMBL/GenBank/DDBJ databases">
        <authorList>
            <person name="Dougan E. K."/>
            <person name="Rhodes N."/>
            <person name="Thang M."/>
            <person name="Chan C."/>
        </authorList>
    </citation>
    <scope>NUCLEOTIDE SEQUENCE</scope>
</reference>
<dbReference type="GO" id="GO:0004644">
    <property type="term" value="F:phosphoribosylglycinamide formyltransferase activity"/>
    <property type="evidence" value="ECO:0007669"/>
    <property type="project" value="UniProtKB-EC"/>
</dbReference>
<dbReference type="Gene3D" id="3.40.50.170">
    <property type="entry name" value="Formyl transferase, N-terminal domain"/>
    <property type="match status" value="1"/>
</dbReference>
<dbReference type="HAMAP" id="MF_01930">
    <property type="entry name" value="PurN"/>
    <property type="match status" value="1"/>
</dbReference>
<dbReference type="GO" id="GO:0006189">
    <property type="term" value="P:'de novo' IMP biosynthetic process"/>
    <property type="evidence" value="ECO:0007669"/>
    <property type="project" value="UniProtKB-UniPathway"/>
</dbReference>
<evidence type="ECO:0000313" key="10">
    <source>
        <dbReference type="EMBL" id="CAE7209945.1"/>
    </source>
</evidence>
<keyword evidence="3" id="KW-0808">Transferase</keyword>
<dbReference type="CDD" id="cd08645">
    <property type="entry name" value="FMT_core_GART"/>
    <property type="match status" value="1"/>
</dbReference>
<gene>
    <name evidence="10" type="primary">ade3</name>
    <name evidence="10" type="ORF">SNEC2469_LOCUS2063</name>
</gene>
<dbReference type="Pfam" id="PF00551">
    <property type="entry name" value="Formyl_trans_N"/>
    <property type="match status" value="1"/>
</dbReference>
<comment type="similarity">
    <text evidence="5">Belongs to the GART family.</text>
</comment>
<dbReference type="UniPathway" id="UPA00074">
    <property type="reaction ID" value="UER00126"/>
</dbReference>
<dbReference type="EC" id="2.1.2.2" evidence="2"/>